<keyword evidence="2" id="KW-0812">Transmembrane</keyword>
<organism evidence="3 4">
    <name type="scientific">Asparagus officinalis</name>
    <name type="common">Garden asparagus</name>
    <dbReference type="NCBI Taxonomy" id="4686"/>
    <lineage>
        <taxon>Eukaryota</taxon>
        <taxon>Viridiplantae</taxon>
        <taxon>Streptophyta</taxon>
        <taxon>Embryophyta</taxon>
        <taxon>Tracheophyta</taxon>
        <taxon>Spermatophyta</taxon>
        <taxon>Magnoliopsida</taxon>
        <taxon>Liliopsida</taxon>
        <taxon>Asparagales</taxon>
        <taxon>Asparagaceae</taxon>
        <taxon>Asparagoideae</taxon>
        <taxon>Asparagus</taxon>
    </lineage>
</organism>
<protein>
    <submittedName>
        <fullName evidence="3">Uncharacterized protein</fullName>
    </submittedName>
</protein>
<evidence type="ECO:0000313" key="4">
    <source>
        <dbReference type="Proteomes" id="UP000243459"/>
    </source>
</evidence>
<evidence type="ECO:0000256" key="1">
    <source>
        <dbReference type="SAM" id="MobiDB-lite"/>
    </source>
</evidence>
<keyword evidence="4" id="KW-1185">Reference proteome</keyword>
<evidence type="ECO:0000313" key="3">
    <source>
        <dbReference type="EMBL" id="ONK71163.1"/>
    </source>
</evidence>
<dbReference type="EMBL" id="CM007384">
    <property type="protein sequence ID" value="ONK71163.1"/>
    <property type="molecule type" value="Genomic_DNA"/>
</dbReference>
<name>A0A5P1F0A6_ASPOF</name>
<proteinExistence type="predicted"/>
<gene>
    <name evidence="3" type="ORF">A4U43_C04F5460</name>
</gene>
<dbReference type="AlphaFoldDB" id="A0A5P1F0A6"/>
<evidence type="ECO:0000256" key="2">
    <source>
        <dbReference type="SAM" id="Phobius"/>
    </source>
</evidence>
<feature type="region of interest" description="Disordered" evidence="1">
    <location>
        <begin position="141"/>
        <end position="189"/>
    </location>
</feature>
<accession>A0A5P1F0A6</accession>
<sequence>MVIYIGTSNTAHTFAASASPRPSSTPSLVVAPAATIYLVDFTLCRRPSSPAAPPTSLAPPPPRRRCRMLGPLSRISLSLDFDGVLFMGLGLILLMSIIMPVATENRMANEMLRVSTVDGGEEELVPVIHLLADDGVHLRPFSATSTMKTPPRSPSPSPRPPQMNNNNEYTTSSPNSTKSAALAKNPTMP</sequence>
<feature type="compositionally biased region" description="Pro residues" evidence="1">
    <location>
        <begin position="151"/>
        <end position="161"/>
    </location>
</feature>
<keyword evidence="2" id="KW-0472">Membrane</keyword>
<keyword evidence="2" id="KW-1133">Transmembrane helix</keyword>
<dbReference type="Gramene" id="ONK71163">
    <property type="protein sequence ID" value="ONK71163"/>
    <property type="gene ID" value="A4U43_C04F5460"/>
</dbReference>
<feature type="compositionally biased region" description="Polar residues" evidence="1">
    <location>
        <begin position="162"/>
        <end position="179"/>
    </location>
</feature>
<reference evidence="4" key="1">
    <citation type="journal article" date="2017" name="Nat. Commun.">
        <title>The asparagus genome sheds light on the origin and evolution of a young Y chromosome.</title>
        <authorList>
            <person name="Harkess A."/>
            <person name="Zhou J."/>
            <person name="Xu C."/>
            <person name="Bowers J.E."/>
            <person name="Van der Hulst R."/>
            <person name="Ayyampalayam S."/>
            <person name="Mercati F."/>
            <person name="Riccardi P."/>
            <person name="McKain M.R."/>
            <person name="Kakrana A."/>
            <person name="Tang H."/>
            <person name="Ray J."/>
            <person name="Groenendijk J."/>
            <person name="Arikit S."/>
            <person name="Mathioni S.M."/>
            <person name="Nakano M."/>
            <person name="Shan H."/>
            <person name="Telgmann-Rauber A."/>
            <person name="Kanno A."/>
            <person name="Yue Z."/>
            <person name="Chen H."/>
            <person name="Li W."/>
            <person name="Chen Y."/>
            <person name="Xu X."/>
            <person name="Zhang Y."/>
            <person name="Luo S."/>
            <person name="Chen H."/>
            <person name="Gao J."/>
            <person name="Mao Z."/>
            <person name="Pires J.C."/>
            <person name="Luo M."/>
            <person name="Kudrna D."/>
            <person name="Wing R.A."/>
            <person name="Meyers B.C."/>
            <person name="Yi K."/>
            <person name="Kong H."/>
            <person name="Lavrijsen P."/>
            <person name="Sunseri F."/>
            <person name="Falavigna A."/>
            <person name="Ye Y."/>
            <person name="Leebens-Mack J.H."/>
            <person name="Chen G."/>
        </authorList>
    </citation>
    <scope>NUCLEOTIDE SEQUENCE [LARGE SCALE GENOMIC DNA]</scope>
    <source>
        <strain evidence="4">cv. DH0086</strain>
    </source>
</reference>
<dbReference type="Proteomes" id="UP000243459">
    <property type="component" value="Chromosome 4"/>
</dbReference>
<feature type="transmembrane region" description="Helical" evidence="2">
    <location>
        <begin position="84"/>
        <end position="103"/>
    </location>
</feature>